<name>A0A4R8I926_9FLAO</name>
<dbReference type="InterPro" id="IPR051344">
    <property type="entry name" value="Vgb"/>
</dbReference>
<dbReference type="RefSeq" id="WP_133943238.1">
    <property type="nucleotide sequence ID" value="NZ_SOEO01000001.1"/>
</dbReference>
<comment type="subcellular location">
    <subcellularLocation>
        <location evidence="1">Cell projection</location>
    </subcellularLocation>
</comment>
<evidence type="ECO:0000256" key="4">
    <source>
        <dbReference type="SAM" id="SignalP"/>
    </source>
</evidence>
<dbReference type="GO" id="GO:0004553">
    <property type="term" value="F:hydrolase activity, hydrolyzing O-glycosyl compounds"/>
    <property type="evidence" value="ECO:0007669"/>
    <property type="project" value="UniProtKB-ARBA"/>
</dbReference>
<dbReference type="SMART" id="SM00282">
    <property type="entry name" value="LamG"/>
    <property type="match status" value="1"/>
</dbReference>
<evidence type="ECO:0000313" key="7">
    <source>
        <dbReference type="Proteomes" id="UP000295313"/>
    </source>
</evidence>
<dbReference type="Pfam" id="PF16472">
    <property type="entry name" value="DUF5050"/>
    <property type="match status" value="1"/>
</dbReference>
<dbReference type="PANTHER" id="PTHR40274:SF3">
    <property type="entry name" value="VIRGINIAMYCIN B LYASE"/>
    <property type="match status" value="1"/>
</dbReference>
<dbReference type="Pfam" id="PF13385">
    <property type="entry name" value="Laminin_G_3"/>
    <property type="match status" value="1"/>
</dbReference>
<dbReference type="InterPro" id="IPR011042">
    <property type="entry name" value="6-blade_b-propeller_TolB-like"/>
</dbReference>
<feature type="domain" description="Laminin G" evidence="5">
    <location>
        <begin position="289"/>
        <end position="410"/>
    </location>
</feature>
<accession>A0A4R8I926</accession>
<dbReference type="PANTHER" id="PTHR40274">
    <property type="entry name" value="VIRGINIAMYCIN B LYASE"/>
    <property type="match status" value="1"/>
</dbReference>
<dbReference type="Pfam" id="PF18962">
    <property type="entry name" value="Por_Secre_tail"/>
    <property type="match status" value="1"/>
</dbReference>
<gene>
    <name evidence="6" type="ORF">B0I22_0717</name>
</gene>
<dbReference type="Gene3D" id="2.40.10.500">
    <property type="match status" value="1"/>
</dbReference>
<dbReference type="Gene3D" id="2.60.120.200">
    <property type="match status" value="1"/>
</dbReference>
<dbReference type="OrthoDB" id="1391570at2"/>
<dbReference type="GO" id="GO:0042995">
    <property type="term" value="C:cell projection"/>
    <property type="evidence" value="ECO:0007669"/>
    <property type="project" value="UniProtKB-SubCell"/>
</dbReference>
<comment type="caution">
    <text evidence="6">The sequence shown here is derived from an EMBL/GenBank/DDBJ whole genome shotgun (WGS) entry which is preliminary data.</text>
</comment>
<keyword evidence="2 4" id="KW-0732">Signal</keyword>
<dbReference type="InterPro" id="IPR032485">
    <property type="entry name" value="LRP1-like_beta_prop"/>
</dbReference>
<sequence>MKNFIQFALGSLALFMSTLMSSQTVLIENMNSPYDVIADEQGDVYVSETLNNKIVKTDYTGNNLTTVKNFGNPVYGILINANYLFALSGGSLHRMNLDGSDATIIAPASGSYYITAANDGYIYYTSQSGNNIQRVKEDGTDHSVVITGLSLPMGITHDPILDIFYYAEMGSDHVFSLKKDGTDKKTLATGFNNPHNLRLDASRNLYIADAQGNTIKKLSADRQVLTTFPGTILNAPTSTFVTKNGRILISDAWGGKIRYLDAPAATSLNFDGIDDYISGTNSQLPQGTSEVTIEAVVKTSSDKTGSIFDFGSFSPFNRFCMLSFGGKLTFMGDGHGVVSDVQLNDNKWHHLAITYKNNLIKIYADGTLVKQDVLNNLNIVGSQFHIGASYRYSMDELFEGDIDEIRVWNRALSENELKNSTSCEVANPGSQDGLVSYFKFNQGNNEADNNAVTTLTDETGNSTSVTLNNFALTGTQSNWLLSSPIVTGNSCPQYVSPISCATVTLPSNGTPLSEELKASWSAVNGADAYKVFVGTSPGNYDVVTSTYVSTTSFALEGLSENTTYYVKIVPDSSTDTAIGCAESSFTTGSTLAVANFSKNTINVYPNPFVNVINISNVDSVTSVCINDNSGKLIKTLKPAKVLDLSSLSQGVYIVNIKLNDGTAKTFKVIKK</sequence>
<evidence type="ECO:0000313" key="6">
    <source>
        <dbReference type="EMBL" id="TDX86582.1"/>
    </source>
</evidence>
<dbReference type="InterPro" id="IPR003961">
    <property type="entry name" value="FN3_dom"/>
</dbReference>
<dbReference type="Proteomes" id="UP000295313">
    <property type="component" value="Unassembled WGS sequence"/>
</dbReference>
<reference evidence="6 7" key="1">
    <citation type="submission" date="2019-03" db="EMBL/GenBank/DDBJ databases">
        <title>Genomic Encyclopedia of Type Strains, Phase III (KMG-III): the genomes of soil and plant-associated and newly described type strains.</title>
        <authorList>
            <person name="Whitman W."/>
        </authorList>
    </citation>
    <scope>NUCLEOTIDE SEQUENCE [LARGE SCALE GENOMIC DNA]</scope>
    <source>
        <strain evidence="6 7">CGMCC 1.12802</strain>
    </source>
</reference>
<dbReference type="InterPro" id="IPR036116">
    <property type="entry name" value="FN3_sf"/>
</dbReference>
<dbReference type="InterPro" id="IPR001791">
    <property type="entry name" value="Laminin_G"/>
</dbReference>
<dbReference type="Gene3D" id="2.60.40.10">
    <property type="entry name" value="Immunoglobulins"/>
    <property type="match status" value="1"/>
</dbReference>
<dbReference type="NCBIfam" id="TIGR04183">
    <property type="entry name" value="Por_Secre_tail"/>
    <property type="match status" value="1"/>
</dbReference>
<dbReference type="Gene3D" id="2.120.10.30">
    <property type="entry name" value="TolB, C-terminal domain"/>
    <property type="match status" value="1"/>
</dbReference>
<evidence type="ECO:0000256" key="1">
    <source>
        <dbReference type="ARBA" id="ARBA00004316"/>
    </source>
</evidence>
<dbReference type="InterPro" id="IPR013320">
    <property type="entry name" value="ConA-like_dom_sf"/>
</dbReference>
<dbReference type="SUPFAM" id="SSF49265">
    <property type="entry name" value="Fibronectin type III"/>
    <property type="match status" value="1"/>
</dbReference>
<evidence type="ECO:0000256" key="2">
    <source>
        <dbReference type="ARBA" id="ARBA00022729"/>
    </source>
</evidence>
<evidence type="ECO:0000256" key="3">
    <source>
        <dbReference type="ARBA" id="ARBA00023273"/>
    </source>
</evidence>
<dbReference type="CDD" id="cd00063">
    <property type="entry name" value="FN3"/>
    <property type="match status" value="1"/>
</dbReference>
<keyword evidence="3" id="KW-0966">Cell projection</keyword>
<dbReference type="AlphaFoldDB" id="A0A4R8I926"/>
<dbReference type="InterPro" id="IPR013783">
    <property type="entry name" value="Ig-like_fold"/>
</dbReference>
<dbReference type="EMBL" id="SOEO01000001">
    <property type="protein sequence ID" value="TDX86582.1"/>
    <property type="molecule type" value="Genomic_DNA"/>
</dbReference>
<dbReference type="InterPro" id="IPR026444">
    <property type="entry name" value="Secre_tail"/>
</dbReference>
<evidence type="ECO:0000259" key="5">
    <source>
        <dbReference type="SMART" id="SM00282"/>
    </source>
</evidence>
<feature type="chain" id="PRO_5020360765" evidence="4">
    <location>
        <begin position="23"/>
        <end position="671"/>
    </location>
</feature>
<keyword evidence="7" id="KW-1185">Reference proteome</keyword>
<dbReference type="SUPFAM" id="SSF49899">
    <property type="entry name" value="Concanavalin A-like lectins/glucanases"/>
    <property type="match status" value="1"/>
</dbReference>
<dbReference type="SUPFAM" id="SSF101898">
    <property type="entry name" value="NHL repeat"/>
    <property type="match status" value="1"/>
</dbReference>
<organism evidence="6 7">
    <name type="scientific">Epilithonimonas xixisoli</name>
    <dbReference type="NCBI Taxonomy" id="1476462"/>
    <lineage>
        <taxon>Bacteria</taxon>
        <taxon>Pseudomonadati</taxon>
        <taxon>Bacteroidota</taxon>
        <taxon>Flavobacteriia</taxon>
        <taxon>Flavobacteriales</taxon>
        <taxon>Weeksellaceae</taxon>
        <taxon>Chryseobacterium group</taxon>
        <taxon>Epilithonimonas</taxon>
    </lineage>
</organism>
<proteinExistence type="predicted"/>
<protein>
    <submittedName>
        <fullName evidence="6">Putative secreted protein (Por secretion system target)</fullName>
    </submittedName>
</protein>
<feature type="signal peptide" evidence="4">
    <location>
        <begin position="1"/>
        <end position="22"/>
    </location>
</feature>
<dbReference type="GO" id="GO:0005975">
    <property type="term" value="P:carbohydrate metabolic process"/>
    <property type="evidence" value="ECO:0007669"/>
    <property type="project" value="UniProtKB-ARBA"/>
</dbReference>